<proteinExistence type="inferred from homology"/>
<dbReference type="EMBL" id="MCFG01000274">
    <property type="protein sequence ID" value="ORX76879.1"/>
    <property type="molecule type" value="Genomic_DNA"/>
</dbReference>
<dbReference type="CDD" id="cd18578">
    <property type="entry name" value="ABC_6TM_Pgp_ABCB1_D2_like"/>
    <property type="match status" value="1"/>
</dbReference>
<feature type="domain" description="ABC transporter" evidence="13">
    <location>
        <begin position="1132"/>
        <end position="1371"/>
    </location>
</feature>
<feature type="domain" description="ABC transmembrane type-1" evidence="14">
    <location>
        <begin position="793"/>
        <end position="1095"/>
    </location>
</feature>
<dbReference type="PROSITE" id="PS00211">
    <property type="entry name" value="ABC_TRANSPORTER_1"/>
    <property type="match status" value="2"/>
</dbReference>
<dbReference type="CDD" id="cd18577">
    <property type="entry name" value="ABC_6TM_Pgp_ABCB1_D1_like"/>
    <property type="match status" value="1"/>
</dbReference>
<keyword evidence="5" id="KW-0677">Repeat</keyword>
<evidence type="ECO:0000256" key="2">
    <source>
        <dbReference type="ARBA" id="ARBA00007577"/>
    </source>
</evidence>
<comment type="caution">
    <text evidence="15">The sequence shown here is derived from an EMBL/GenBank/DDBJ whole genome shotgun (WGS) entry which is preliminary data.</text>
</comment>
<dbReference type="STRING" id="1754192.A0A1Y1WTK5"/>
<evidence type="ECO:0000259" key="13">
    <source>
        <dbReference type="PROSITE" id="PS50893"/>
    </source>
</evidence>
<dbReference type="SMART" id="SM00382">
    <property type="entry name" value="AAA"/>
    <property type="match status" value="2"/>
</dbReference>
<name>A0A1Y1WTK5_9FUNG</name>
<dbReference type="Gene3D" id="1.20.1560.10">
    <property type="entry name" value="ABC transporter type 1, transmembrane domain"/>
    <property type="match status" value="1"/>
</dbReference>
<dbReference type="PROSITE" id="PS50893">
    <property type="entry name" value="ABC_TRANSPORTER_2"/>
    <property type="match status" value="2"/>
</dbReference>
<organism evidence="15 16">
    <name type="scientific">Anaeromyces robustus</name>
    <dbReference type="NCBI Taxonomy" id="1754192"/>
    <lineage>
        <taxon>Eukaryota</taxon>
        <taxon>Fungi</taxon>
        <taxon>Fungi incertae sedis</taxon>
        <taxon>Chytridiomycota</taxon>
        <taxon>Chytridiomycota incertae sedis</taxon>
        <taxon>Neocallimastigomycetes</taxon>
        <taxon>Neocallimastigales</taxon>
        <taxon>Neocallimastigaceae</taxon>
        <taxon>Anaeromyces</taxon>
    </lineage>
</organism>
<dbReference type="CDD" id="cd03249">
    <property type="entry name" value="ABC_MTABC3_MDL1_MDL2"/>
    <property type="match status" value="2"/>
</dbReference>
<feature type="transmembrane region" description="Helical" evidence="12">
    <location>
        <begin position="183"/>
        <end position="206"/>
    </location>
</feature>
<feature type="transmembrane region" description="Helical" evidence="12">
    <location>
        <begin position="833"/>
        <end position="863"/>
    </location>
</feature>
<keyword evidence="11" id="KW-0325">Glycoprotein</keyword>
<evidence type="ECO:0000256" key="8">
    <source>
        <dbReference type="ARBA" id="ARBA00022967"/>
    </source>
</evidence>
<feature type="transmembrane region" description="Helical" evidence="12">
    <location>
        <begin position="953"/>
        <end position="971"/>
    </location>
</feature>
<evidence type="ECO:0000256" key="12">
    <source>
        <dbReference type="SAM" id="Phobius"/>
    </source>
</evidence>
<dbReference type="GO" id="GO:0016887">
    <property type="term" value="F:ATP hydrolysis activity"/>
    <property type="evidence" value="ECO:0007669"/>
    <property type="project" value="InterPro"/>
</dbReference>
<dbReference type="SUPFAM" id="SSF52540">
    <property type="entry name" value="P-loop containing nucleoside triphosphate hydrolases"/>
    <property type="match status" value="2"/>
</dbReference>
<dbReference type="SUPFAM" id="SSF90123">
    <property type="entry name" value="ABC transporter transmembrane region"/>
    <property type="match status" value="2"/>
</dbReference>
<evidence type="ECO:0000256" key="3">
    <source>
        <dbReference type="ARBA" id="ARBA00022448"/>
    </source>
</evidence>
<evidence type="ECO:0000313" key="15">
    <source>
        <dbReference type="EMBL" id="ORX76879.1"/>
    </source>
</evidence>
<dbReference type="Pfam" id="PF00664">
    <property type="entry name" value="ABC_membrane"/>
    <property type="match status" value="3"/>
</dbReference>
<comment type="subcellular location">
    <subcellularLocation>
        <location evidence="1">Membrane</location>
        <topology evidence="1">Multi-pass membrane protein</topology>
    </subcellularLocation>
</comment>
<keyword evidence="15" id="KW-0378">Hydrolase</keyword>
<keyword evidence="9 12" id="KW-1133">Transmembrane helix</keyword>
<dbReference type="PROSITE" id="PS50929">
    <property type="entry name" value="ABC_TM1F"/>
    <property type="match status" value="2"/>
</dbReference>
<dbReference type="Pfam" id="PF00005">
    <property type="entry name" value="ABC_tran"/>
    <property type="match status" value="2"/>
</dbReference>
<dbReference type="PANTHER" id="PTHR43394:SF27">
    <property type="entry name" value="ATP-DEPENDENT TRANSLOCASE ABCB1-LIKE"/>
    <property type="match status" value="1"/>
</dbReference>
<evidence type="ECO:0000256" key="4">
    <source>
        <dbReference type="ARBA" id="ARBA00022692"/>
    </source>
</evidence>
<keyword evidence="8" id="KW-1278">Translocase</keyword>
<keyword evidence="7" id="KW-0067">ATP-binding</keyword>
<dbReference type="InterPro" id="IPR027417">
    <property type="entry name" value="P-loop_NTPase"/>
</dbReference>
<dbReference type="InterPro" id="IPR011527">
    <property type="entry name" value="ABC1_TM_dom"/>
</dbReference>
<dbReference type="GO" id="GO:0015421">
    <property type="term" value="F:ABC-type oligopeptide transporter activity"/>
    <property type="evidence" value="ECO:0007669"/>
    <property type="project" value="TreeGrafter"/>
</dbReference>
<keyword evidence="3" id="KW-0813">Transport</keyword>
<evidence type="ECO:0000256" key="10">
    <source>
        <dbReference type="ARBA" id="ARBA00023136"/>
    </source>
</evidence>
<keyword evidence="4 12" id="KW-0812">Transmembrane</keyword>
<dbReference type="OrthoDB" id="6500128at2759"/>
<dbReference type="InterPro" id="IPR039421">
    <property type="entry name" value="Type_1_exporter"/>
</dbReference>
<evidence type="ECO:0000256" key="11">
    <source>
        <dbReference type="ARBA" id="ARBA00023180"/>
    </source>
</evidence>
<dbReference type="Proteomes" id="UP000193944">
    <property type="component" value="Unassembled WGS sequence"/>
</dbReference>
<feature type="transmembrane region" description="Helical" evidence="12">
    <location>
        <begin position="1031"/>
        <end position="1058"/>
    </location>
</feature>
<dbReference type="Gene3D" id="3.40.50.300">
    <property type="entry name" value="P-loop containing nucleotide triphosphate hydrolases"/>
    <property type="match status" value="2"/>
</dbReference>
<dbReference type="InterPro" id="IPR017871">
    <property type="entry name" value="ABC_transporter-like_CS"/>
</dbReference>
<evidence type="ECO:0000256" key="9">
    <source>
        <dbReference type="ARBA" id="ARBA00022989"/>
    </source>
</evidence>
<feature type="transmembrane region" description="Helical" evidence="12">
    <location>
        <begin position="258"/>
        <end position="276"/>
    </location>
</feature>
<feature type="transmembrane region" description="Helical" evidence="12">
    <location>
        <begin position="362"/>
        <end position="389"/>
    </location>
</feature>
<dbReference type="InterPro" id="IPR036640">
    <property type="entry name" value="ABC1_TM_sf"/>
</dbReference>
<feature type="transmembrane region" description="Helical" evidence="12">
    <location>
        <begin position="788"/>
        <end position="813"/>
    </location>
</feature>
<dbReference type="PANTHER" id="PTHR43394">
    <property type="entry name" value="ATP-DEPENDENT PERMEASE MDL1, MITOCHONDRIAL"/>
    <property type="match status" value="1"/>
</dbReference>
<feature type="transmembrane region" description="Helical" evidence="12">
    <location>
        <begin position="282"/>
        <end position="304"/>
    </location>
</feature>
<keyword evidence="10 12" id="KW-0472">Membrane</keyword>
<feature type="transmembrane region" description="Helical" evidence="12">
    <location>
        <begin position="931"/>
        <end position="947"/>
    </location>
</feature>
<evidence type="ECO:0000256" key="1">
    <source>
        <dbReference type="ARBA" id="ARBA00004141"/>
    </source>
</evidence>
<reference evidence="15 16" key="1">
    <citation type="submission" date="2016-08" db="EMBL/GenBank/DDBJ databases">
        <title>A Parts List for Fungal Cellulosomes Revealed by Comparative Genomics.</title>
        <authorList>
            <consortium name="DOE Joint Genome Institute"/>
            <person name="Haitjema C.H."/>
            <person name="Gilmore S.P."/>
            <person name="Henske J.K."/>
            <person name="Solomon K.V."/>
            <person name="De Groot R."/>
            <person name="Kuo A."/>
            <person name="Mondo S.J."/>
            <person name="Salamov A.A."/>
            <person name="Labutti K."/>
            <person name="Zhao Z."/>
            <person name="Chiniquy J."/>
            <person name="Barry K."/>
            <person name="Brewer H.M."/>
            <person name="Purvine S.O."/>
            <person name="Wright A.T."/>
            <person name="Boxma B."/>
            <person name="Van Alen T."/>
            <person name="Hackstein J.H."/>
            <person name="Baker S.E."/>
            <person name="Grigoriev I.V."/>
            <person name="O'Malley M.A."/>
        </authorList>
    </citation>
    <scope>NUCLEOTIDE SEQUENCE [LARGE SCALE GENOMIC DNA]</scope>
    <source>
        <strain evidence="15 16">S4</strain>
    </source>
</reference>
<dbReference type="GO" id="GO:0090374">
    <property type="term" value="P:oligopeptide export from mitochondrion"/>
    <property type="evidence" value="ECO:0007669"/>
    <property type="project" value="TreeGrafter"/>
</dbReference>
<sequence length="1399" mass="155698">MSATENTVDITDAPHNEASITPKIVENNTSTKEGEVKKEKISFFSLFRYSDITEKIMIILGLIGSIGQGVTMPIMIQVMGDLINVFVSLVASVTVRNITGIKDNDDLLLDFLGIALSGNQTALSNFFDSHNEIDWQGVMNRTEDYMKNNAEYFEQNNSADNEYDLSTLFMKKDDFWHDFRLNMLYLALIGILSFVASFLMDGFLSVSAMRQVTRIRSLTFKSIVKQEIAWHEKTSPGELASRIISDTILVEDGISFKLGMVIQSVVTFIACFILAFKSGWKLSLYMSIIIPILLIFVICMAAILKKYTKKTQDAYAELGGIAQEAFSQIRTIVSFGTEQKEIDRYVSKLEPTKKYGIIKGHAVGCTLGLVFGIVYASFSIAFILGTHYIRDKEMMYGDVLNVFMGIMMGAMMLSGVGVHLSAFSEATGAATILFDIIEKEPEIKLEGRLVPDKPTEGHIEFQDVHFNYPSRPDVEVLKGISFKCLPGQTVALVGASGSGKSTTVQLIERFYNKKSGRILIDGKDIEDYNVSWLRSQIGLVSQEPTLFDASVAKNISINAPNATQEQIEEAAKLANAHDFIKKLSNGYDTSTGERGLQLSGGQKQRICIARALINNPKILLLDEATSALDNQSEKIVQAALDSASSGRTTLVIAHRLSTIKNADLIIVMEKGIIIESGTHDELMKLQKYYYNLVKNQKINIEENEENENDEDEEGVSKDPDAIQQTQFVETTPHRETTILSRIASSISMSRRRTTGAFSEKSGLDGQPLKIYEIKDMEWKRYFDINKPFWLPILLGFIGALFNGGMQPAFAFIFSSALNVFTKQGDELIDGGLFWGMMFIVLGVCNFFAFYFNIGGFIISGEYLSYELRKRMYNNMVRQEVGFFDTNDIGDGSEKAGGQGPQSETTSTGTLTAKLATEAGLVNGLNTNIGQVFQQIVTVVGGFGIAFFNGWKLTLLLLIAVPFLFLGSALRMKAFKTKNQENRMVFEKSSKVATEAIVSIKTVYALNLSEYFRKLYDEKLYEPVKRLERRNYISAVGTGFSNAVAFFAYILGYWVGAIFIENGEMEFDRMFKVLMAIILTAMAVGQSSTIVSETQKAVEAFMHVLEIIDRKPKIDARDPNGIKKEPNDFKANIDFGEIRFRYPSRPKVTVLRMGDKKISVPAGKMCAFVGASGSGKSTIIGLVPRWYDVNHGYVKVDDIQNKDYNVKWLREQIGIVNQEPCLFNISIKDNIKYGKLDATDEEIYEAGRKANIHDFIMSLPDKYDTLVGGLGTSQMSGGQKQRVAIARAMVRNPKILLLDEATSALDAESELVVQKALEDASQGRTTITIAHRLSTIKDADIICVFRDGRIIEMGNHEELMEKKGEYYKMVLAGDSSIAKGNAIAKKTEAEANKSDNKKDE</sequence>
<dbReference type="FunFam" id="3.40.50.300:FF:000916">
    <property type="entry name" value="ABC transporter B family member 9"/>
    <property type="match status" value="1"/>
</dbReference>
<feature type="transmembrane region" description="Helical" evidence="12">
    <location>
        <begin position="401"/>
        <end position="423"/>
    </location>
</feature>
<accession>A0A1Y1WTK5</accession>
<dbReference type="FunFam" id="3.40.50.300:FF:000479">
    <property type="entry name" value="Multidrug resistance protein 1A"/>
    <property type="match status" value="1"/>
</dbReference>
<dbReference type="GO" id="GO:0005524">
    <property type="term" value="F:ATP binding"/>
    <property type="evidence" value="ECO:0007669"/>
    <property type="project" value="UniProtKB-KW"/>
</dbReference>
<feature type="domain" description="ABC transporter" evidence="13">
    <location>
        <begin position="459"/>
        <end position="695"/>
    </location>
</feature>
<evidence type="ECO:0000256" key="6">
    <source>
        <dbReference type="ARBA" id="ARBA00022741"/>
    </source>
</evidence>
<comment type="similarity">
    <text evidence="2">Belongs to the ABC transporter superfamily. ABCB family. Multidrug resistance exporter (TC 3.A.1.201) subfamily.</text>
</comment>
<keyword evidence="16" id="KW-1185">Reference proteome</keyword>
<evidence type="ECO:0000259" key="14">
    <source>
        <dbReference type="PROSITE" id="PS50929"/>
    </source>
</evidence>
<dbReference type="GO" id="GO:0005743">
    <property type="term" value="C:mitochondrial inner membrane"/>
    <property type="evidence" value="ECO:0007669"/>
    <property type="project" value="TreeGrafter"/>
</dbReference>
<dbReference type="InterPro" id="IPR003439">
    <property type="entry name" value="ABC_transporter-like_ATP-bd"/>
</dbReference>
<evidence type="ECO:0000256" key="5">
    <source>
        <dbReference type="ARBA" id="ARBA00022737"/>
    </source>
</evidence>
<dbReference type="InterPro" id="IPR003593">
    <property type="entry name" value="AAA+_ATPase"/>
</dbReference>
<reference evidence="15 16" key="2">
    <citation type="submission" date="2016-08" db="EMBL/GenBank/DDBJ databases">
        <title>Pervasive Adenine N6-methylation of Active Genes in Fungi.</title>
        <authorList>
            <consortium name="DOE Joint Genome Institute"/>
            <person name="Mondo S.J."/>
            <person name="Dannebaum R.O."/>
            <person name="Kuo R.C."/>
            <person name="Labutti K."/>
            <person name="Haridas S."/>
            <person name="Kuo A."/>
            <person name="Salamov A."/>
            <person name="Ahrendt S.R."/>
            <person name="Lipzen A."/>
            <person name="Sullivan W."/>
            <person name="Andreopoulos W.B."/>
            <person name="Clum A."/>
            <person name="Lindquist E."/>
            <person name="Daum C."/>
            <person name="Ramamoorthy G.K."/>
            <person name="Gryganskyi A."/>
            <person name="Culley D."/>
            <person name="Magnuson J.K."/>
            <person name="James T.Y."/>
            <person name="O'Malley M.A."/>
            <person name="Stajich J.E."/>
            <person name="Spatafora J.W."/>
            <person name="Visel A."/>
            <person name="Grigoriev I.V."/>
        </authorList>
    </citation>
    <scope>NUCLEOTIDE SEQUENCE [LARGE SCALE GENOMIC DNA]</scope>
    <source>
        <strain evidence="15 16">S4</strain>
    </source>
</reference>
<feature type="domain" description="ABC transmembrane type-1" evidence="14">
    <location>
        <begin position="59"/>
        <end position="425"/>
    </location>
</feature>
<keyword evidence="6" id="KW-0547">Nucleotide-binding</keyword>
<protein>
    <submittedName>
        <fullName evidence="15">p-loop containing nucleoside triphosphate hydrolase protein</fullName>
    </submittedName>
</protein>
<gene>
    <name evidence="15" type="ORF">BCR32DRAFT_295962</name>
</gene>
<evidence type="ECO:0000256" key="7">
    <source>
        <dbReference type="ARBA" id="ARBA00022840"/>
    </source>
</evidence>
<feature type="transmembrane region" description="Helical" evidence="12">
    <location>
        <begin position="56"/>
        <end position="76"/>
    </location>
</feature>
<evidence type="ECO:0000313" key="16">
    <source>
        <dbReference type="Proteomes" id="UP000193944"/>
    </source>
</evidence>